<evidence type="ECO:0000259" key="2">
    <source>
        <dbReference type="Pfam" id="PF07811"/>
    </source>
</evidence>
<reference evidence="3" key="2">
    <citation type="submission" date="2021-08" db="EMBL/GenBank/DDBJ databases">
        <authorList>
            <person name="Tani A."/>
            <person name="Ola A."/>
            <person name="Ogura Y."/>
            <person name="Katsura K."/>
            <person name="Hayashi T."/>
        </authorList>
    </citation>
    <scope>NUCLEOTIDE SEQUENCE</scope>
    <source>
        <strain evidence="3">DSM 23674</strain>
    </source>
</reference>
<proteinExistence type="predicted"/>
<evidence type="ECO:0000313" key="4">
    <source>
        <dbReference type="Proteomes" id="UP001055101"/>
    </source>
</evidence>
<gene>
    <name evidence="3" type="ORF">EKPJFOCH_1456</name>
</gene>
<keyword evidence="4" id="KW-1185">Reference proteome</keyword>
<keyword evidence="1" id="KW-1133">Transmembrane helix</keyword>
<dbReference type="InterPro" id="IPR012495">
    <property type="entry name" value="TadE-like_dom"/>
</dbReference>
<feature type="transmembrane region" description="Helical" evidence="1">
    <location>
        <begin position="53"/>
        <end position="75"/>
    </location>
</feature>
<dbReference type="Pfam" id="PF07811">
    <property type="entry name" value="TadE"/>
    <property type="match status" value="1"/>
</dbReference>
<name>A0ABQ4THW4_9HYPH</name>
<evidence type="ECO:0000256" key="1">
    <source>
        <dbReference type="SAM" id="Phobius"/>
    </source>
</evidence>
<dbReference type="Proteomes" id="UP001055101">
    <property type="component" value="Unassembled WGS sequence"/>
</dbReference>
<feature type="domain" description="TadE-like" evidence="2">
    <location>
        <begin position="47"/>
        <end position="88"/>
    </location>
</feature>
<sequence length="184" mass="20193">MLVPSECHLPKDTLFQSGANHKSNKKLAHIKKNIQINIRTGRHDERGASAVEFALVLFPFLILCLGVLQFVFLNYTQQTLSDALYSSASNPESELISGDRSGYRARVCAKMPFQTDCLNLLTGIKIEMMRLDALPTATTAITGSDFLPGTSGDVLVLRATMPAPQVVAFIPQLTAKDSVIFRRP</sequence>
<dbReference type="EMBL" id="BPRA01000006">
    <property type="protein sequence ID" value="GJE54970.1"/>
    <property type="molecule type" value="Genomic_DNA"/>
</dbReference>
<organism evidence="3 4">
    <name type="scientific">Methylobacterium thuringiense</name>
    <dbReference type="NCBI Taxonomy" id="1003091"/>
    <lineage>
        <taxon>Bacteria</taxon>
        <taxon>Pseudomonadati</taxon>
        <taxon>Pseudomonadota</taxon>
        <taxon>Alphaproteobacteria</taxon>
        <taxon>Hyphomicrobiales</taxon>
        <taxon>Methylobacteriaceae</taxon>
        <taxon>Methylobacterium</taxon>
    </lineage>
</organism>
<reference evidence="3" key="1">
    <citation type="journal article" date="2021" name="Front. Microbiol.">
        <title>Comprehensive Comparative Genomics and Phenotyping of Methylobacterium Species.</title>
        <authorList>
            <person name="Alessa O."/>
            <person name="Ogura Y."/>
            <person name="Fujitani Y."/>
            <person name="Takami H."/>
            <person name="Hayashi T."/>
            <person name="Sahin N."/>
            <person name="Tani A."/>
        </authorList>
    </citation>
    <scope>NUCLEOTIDE SEQUENCE</scope>
    <source>
        <strain evidence="3">DSM 23674</strain>
    </source>
</reference>
<keyword evidence="1" id="KW-0472">Membrane</keyword>
<comment type="caution">
    <text evidence="3">The sequence shown here is derived from an EMBL/GenBank/DDBJ whole genome shotgun (WGS) entry which is preliminary data.</text>
</comment>
<accession>A0ABQ4THW4</accession>
<protein>
    <recommendedName>
        <fullName evidence="2">TadE-like domain-containing protein</fullName>
    </recommendedName>
</protein>
<evidence type="ECO:0000313" key="3">
    <source>
        <dbReference type="EMBL" id="GJE54970.1"/>
    </source>
</evidence>
<keyword evidence="1" id="KW-0812">Transmembrane</keyword>